<accession>A0A067QLA9</accession>
<protein>
    <submittedName>
        <fullName evidence="1">Uncharacterized protein</fullName>
    </submittedName>
</protein>
<sequence>MLRLSLQITFQVKSVKRRRASRRQFLRLMYLKAIFITDETLWGLLEDV</sequence>
<reference evidence="1 2" key="1">
    <citation type="journal article" date="2014" name="Nat. Commun.">
        <title>Molecular traces of alternative social organization in a termite genome.</title>
        <authorList>
            <person name="Terrapon N."/>
            <person name="Li C."/>
            <person name="Robertson H.M."/>
            <person name="Ji L."/>
            <person name="Meng X."/>
            <person name="Booth W."/>
            <person name="Chen Z."/>
            <person name="Childers C.P."/>
            <person name="Glastad K.M."/>
            <person name="Gokhale K."/>
            <person name="Gowin J."/>
            <person name="Gronenberg W."/>
            <person name="Hermansen R.A."/>
            <person name="Hu H."/>
            <person name="Hunt B.G."/>
            <person name="Huylmans A.K."/>
            <person name="Khalil S.M."/>
            <person name="Mitchell R.D."/>
            <person name="Munoz-Torres M.C."/>
            <person name="Mustard J.A."/>
            <person name="Pan H."/>
            <person name="Reese J.T."/>
            <person name="Scharf M.E."/>
            <person name="Sun F."/>
            <person name="Vogel H."/>
            <person name="Xiao J."/>
            <person name="Yang W."/>
            <person name="Yang Z."/>
            <person name="Yang Z."/>
            <person name="Zhou J."/>
            <person name="Zhu J."/>
            <person name="Brent C.S."/>
            <person name="Elsik C.G."/>
            <person name="Goodisman M.A."/>
            <person name="Liberles D.A."/>
            <person name="Roe R.M."/>
            <person name="Vargo E.L."/>
            <person name="Vilcinskas A."/>
            <person name="Wang J."/>
            <person name="Bornberg-Bauer E."/>
            <person name="Korb J."/>
            <person name="Zhang G."/>
            <person name="Liebig J."/>
        </authorList>
    </citation>
    <scope>NUCLEOTIDE SEQUENCE [LARGE SCALE GENOMIC DNA]</scope>
    <source>
        <tissue evidence="1">Whole organism</tissue>
    </source>
</reference>
<dbReference type="InParanoid" id="A0A067QLA9"/>
<name>A0A067QLA9_ZOONE</name>
<evidence type="ECO:0000313" key="2">
    <source>
        <dbReference type="Proteomes" id="UP000027135"/>
    </source>
</evidence>
<proteinExistence type="predicted"/>
<keyword evidence="2" id="KW-1185">Reference proteome</keyword>
<evidence type="ECO:0000313" key="1">
    <source>
        <dbReference type="EMBL" id="KDR10071.1"/>
    </source>
</evidence>
<dbReference type="Proteomes" id="UP000027135">
    <property type="component" value="Unassembled WGS sequence"/>
</dbReference>
<dbReference type="EMBL" id="KK853186">
    <property type="protein sequence ID" value="KDR10071.1"/>
    <property type="molecule type" value="Genomic_DNA"/>
</dbReference>
<dbReference type="AlphaFoldDB" id="A0A067QLA9"/>
<gene>
    <name evidence="1" type="ORF">L798_15308</name>
</gene>
<organism evidence="1 2">
    <name type="scientific">Zootermopsis nevadensis</name>
    <name type="common">Dampwood termite</name>
    <dbReference type="NCBI Taxonomy" id="136037"/>
    <lineage>
        <taxon>Eukaryota</taxon>
        <taxon>Metazoa</taxon>
        <taxon>Ecdysozoa</taxon>
        <taxon>Arthropoda</taxon>
        <taxon>Hexapoda</taxon>
        <taxon>Insecta</taxon>
        <taxon>Pterygota</taxon>
        <taxon>Neoptera</taxon>
        <taxon>Polyneoptera</taxon>
        <taxon>Dictyoptera</taxon>
        <taxon>Blattodea</taxon>
        <taxon>Blattoidea</taxon>
        <taxon>Termitoidae</taxon>
        <taxon>Termopsidae</taxon>
        <taxon>Zootermopsis</taxon>
    </lineage>
</organism>